<dbReference type="GO" id="GO:0003677">
    <property type="term" value="F:DNA binding"/>
    <property type="evidence" value="ECO:0007669"/>
    <property type="project" value="InterPro"/>
</dbReference>
<dbReference type="InterPro" id="IPR003735">
    <property type="entry name" value="Metal_Tscrpt_repr"/>
</dbReference>
<comment type="caution">
    <text evidence="2">The sequence shown here is derived from an EMBL/GenBank/DDBJ whole genome shotgun (WGS) entry which is preliminary data.</text>
</comment>
<name>A0A6L9MMD0_9HYPH</name>
<dbReference type="PANTHER" id="PTHR33677:SF5">
    <property type="entry name" value="TRANSCRIPTIONAL REPRESSOR FRMR"/>
    <property type="match status" value="1"/>
</dbReference>
<dbReference type="CDD" id="cd10153">
    <property type="entry name" value="RcnR-FrmR-like_DUF156"/>
    <property type="match status" value="1"/>
</dbReference>
<dbReference type="Pfam" id="PF02583">
    <property type="entry name" value="Trns_repr_metal"/>
    <property type="match status" value="1"/>
</dbReference>
<dbReference type="GO" id="GO:0045892">
    <property type="term" value="P:negative regulation of DNA-templated transcription"/>
    <property type="evidence" value="ECO:0007669"/>
    <property type="project" value="UniProtKB-ARBA"/>
</dbReference>
<accession>A0A6L9MMD0</accession>
<dbReference type="PANTHER" id="PTHR33677">
    <property type="entry name" value="TRANSCRIPTIONAL REPRESSOR FRMR-RELATED"/>
    <property type="match status" value="1"/>
</dbReference>
<dbReference type="Proteomes" id="UP000476332">
    <property type="component" value="Unassembled WGS sequence"/>
</dbReference>
<comment type="similarity">
    <text evidence="1">Belongs to the FrmR/RcnR family.</text>
</comment>
<dbReference type="InterPro" id="IPR038390">
    <property type="entry name" value="Metal_Tscrpt_repr_sf"/>
</dbReference>
<organism evidence="2 3">
    <name type="scientific">Aurantimonas aggregata</name>
    <dbReference type="NCBI Taxonomy" id="2047720"/>
    <lineage>
        <taxon>Bacteria</taxon>
        <taxon>Pseudomonadati</taxon>
        <taxon>Pseudomonadota</taxon>
        <taxon>Alphaproteobacteria</taxon>
        <taxon>Hyphomicrobiales</taxon>
        <taxon>Aurantimonadaceae</taxon>
        <taxon>Aurantimonas</taxon>
    </lineage>
</organism>
<sequence length="92" mass="10000">MAHLTKNSAKLIARIRRLQGQLDAVARSLENEAPCGDVLQLVASVRGAVNGLTIELIEEHVRNHVVDPEHEGDPEKAKGAADLIAVVRTYLK</sequence>
<gene>
    <name evidence="2" type="ORF">GTW51_20590</name>
</gene>
<proteinExistence type="inferred from homology"/>
<keyword evidence="3" id="KW-1185">Reference proteome</keyword>
<evidence type="ECO:0000256" key="1">
    <source>
        <dbReference type="ARBA" id="ARBA00005260"/>
    </source>
</evidence>
<dbReference type="Gene3D" id="1.20.58.1000">
    <property type="entry name" value="Metal-sensitive repressor, helix protomer"/>
    <property type="match status" value="1"/>
</dbReference>
<dbReference type="RefSeq" id="WP_163045924.1">
    <property type="nucleotide sequence ID" value="NZ_JAAAMJ010000026.1"/>
</dbReference>
<evidence type="ECO:0000313" key="2">
    <source>
        <dbReference type="EMBL" id="NDV89074.1"/>
    </source>
</evidence>
<dbReference type="EMBL" id="JAAAMJ010000026">
    <property type="protein sequence ID" value="NDV89074.1"/>
    <property type="molecule type" value="Genomic_DNA"/>
</dbReference>
<evidence type="ECO:0000313" key="3">
    <source>
        <dbReference type="Proteomes" id="UP000476332"/>
    </source>
</evidence>
<dbReference type="AlphaFoldDB" id="A0A6L9MMD0"/>
<reference evidence="2 3" key="1">
    <citation type="submission" date="2020-01" db="EMBL/GenBank/DDBJ databases">
        <title>Genomes of bacteria type strains.</title>
        <authorList>
            <person name="Chen J."/>
            <person name="Zhu S."/>
            <person name="Chen J."/>
        </authorList>
    </citation>
    <scope>NUCLEOTIDE SEQUENCE [LARGE SCALE GENOMIC DNA]</scope>
    <source>
        <strain evidence="2 3">KCTC 52919</strain>
    </source>
</reference>
<dbReference type="GO" id="GO:0046872">
    <property type="term" value="F:metal ion binding"/>
    <property type="evidence" value="ECO:0007669"/>
    <property type="project" value="InterPro"/>
</dbReference>
<protein>
    <submittedName>
        <fullName evidence="2">Metal-sensing transcriptional repressor</fullName>
    </submittedName>
</protein>